<reference evidence="9 10" key="1">
    <citation type="submission" date="2024-09" db="EMBL/GenBank/DDBJ databases">
        <authorList>
            <person name="Sun Q."/>
            <person name="Mori K."/>
        </authorList>
    </citation>
    <scope>NUCLEOTIDE SEQUENCE [LARGE SCALE GENOMIC DNA]</scope>
    <source>
        <strain evidence="9 10">TBRC 1432</strain>
    </source>
</reference>
<evidence type="ECO:0000256" key="1">
    <source>
        <dbReference type="ARBA" id="ARBA00022832"/>
    </source>
</evidence>
<comment type="similarity">
    <text evidence="4">Belongs to the FcoT family.</text>
</comment>
<evidence type="ECO:0000313" key="9">
    <source>
        <dbReference type="EMBL" id="MFC0548311.1"/>
    </source>
</evidence>
<evidence type="ECO:0000256" key="4">
    <source>
        <dbReference type="ARBA" id="ARBA00035117"/>
    </source>
</evidence>
<evidence type="ECO:0000256" key="7">
    <source>
        <dbReference type="ARBA" id="ARBA00035448"/>
    </source>
</evidence>
<comment type="catalytic activity">
    <reaction evidence="8">
        <text>a (3R)-3-[(carboxymethyl)amino]fatty acid + holo-[ACP] + H(+) = a (2E)-enoyl-[ACP] + glycine + H2O</text>
        <dbReference type="Rhea" id="RHEA:74923"/>
        <dbReference type="Rhea" id="RHEA-COMP:9685"/>
        <dbReference type="Rhea" id="RHEA-COMP:9925"/>
        <dbReference type="ChEBI" id="CHEBI:15377"/>
        <dbReference type="ChEBI" id="CHEBI:15378"/>
        <dbReference type="ChEBI" id="CHEBI:57305"/>
        <dbReference type="ChEBI" id="CHEBI:64479"/>
        <dbReference type="ChEBI" id="CHEBI:78784"/>
        <dbReference type="ChEBI" id="CHEBI:193080"/>
        <dbReference type="EC" id="4.3.2.11"/>
    </reaction>
    <physiologicalReaction direction="right-to-left" evidence="8">
        <dbReference type="Rhea" id="RHEA:74925"/>
    </physiologicalReaction>
</comment>
<keyword evidence="3" id="KW-0456">Lyase</keyword>
<evidence type="ECO:0000313" key="10">
    <source>
        <dbReference type="Proteomes" id="UP001589810"/>
    </source>
</evidence>
<dbReference type="EMBL" id="JBHLUD010000015">
    <property type="protein sequence ID" value="MFC0548311.1"/>
    <property type="molecule type" value="Genomic_DNA"/>
</dbReference>
<protein>
    <recommendedName>
        <fullName evidence="6">(2E)-enoyl-[ACP] glycyltransferase</fullName>
        <ecNumber evidence="5">4.3.2.11</ecNumber>
    </recommendedName>
    <alternativeName>
        <fullName evidence="7">(2E)-unsaturated fatty acyl-[ACP] glycyltransferase</fullName>
    </alternativeName>
</protein>
<dbReference type="Proteomes" id="UP001589810">
    <property type="component" value="Unassembled WGS sequence"/>
</dbReference>
<name>A0ABV6N8L7_9PSEU</name>
<evidence type="ECO:0000256" key="6">
    <source>
        <dbReference type="ARBA" id="ARBA00035169"/>
    </source>
</evidence>
<keyword evidence="2" id="KW-0443">Lipid metabolism</keyword>
<dbReference type="InterPro" id="IPR043064">
    <property type="entry name" value="FcoT_ThioEstase_Rv0098-like_sf"/>
</dbReference>
<organism evidence="9 10">
    <name type="scientific">Kutzneria chonburiensis</name>
    <dbReference type="NCBI Taxonomy" id="1483604"/>
    <lineage>
        <taxon>Bacteria</taxon>
        <taxon>Bacillati</taxon>
        <taxon>Actinomycetota</taxon>
        <taxon>Actinomycetes</taxon>
        <taxon>Pseudonocardiales</taxon>
        <taxon>Pseudonocardiaceae</taxon>
        <taxon>Kutzneria</taxon>
    </lineage>
</organism>
<dbReference type="InterPro" id="IPR022598">
    <property type="entry name" value="FcoT_ThioEstase"/>
</dbReference>
<evidence type="ECO:0000256" key="8">
    <source>
        <dbReference type="ARBA" id="ARBA00048742"/>
    </source>
</evidence>
<proteinExistence type="inferred from homology"/>
<dbReference type="Gene3D" id="3.10.129.30">
    <property type="entry name" value="Rv0098, thioesterase-like hot dog domain"/>
    <property type="match status" value="1"/>
</dbReference>
<accession>A0ABV6N8L7</accession>
<keyword evidence="10" id="KW-1185">Reference proteome</keyword>
<keyword evidence="1" id="KW-0276">Fatty acid metabolism</keyword>
<comment type="caution">
    <text evidence="9">The sequence shown here is derived from an EMBL/GenBank/DDBJ whole genome shotgun (WGS) entry which is preliminary data.</text>
</comment>
<sequence>MKATTSLLDEVLRCYKPHCRYLTSMDLSVDGEVLTGVGQFSIPESCYIDDTGHLNSVEVNICYNQLLYAVIANAVHRGVGEVFSGWTMAEFRRRQLPDILIASFGSTFRRPIDPRSFHGEFIVDRISQRRLRADAAPLVSLATTFRLWDDLGGACDGTARIAIVDGGNRA</sequence>
<dbReference type="Pfam" id="PF10862">
    <property type="entry name" value="FcoT"/>
    <property type="match status" value="1"/>
</dbReference>
<gene>
    <name evidence="9" type="ORF">ACFFH7_42855</name>
</gene>
<evidence type="ECO:0000256" key="3">
    <source>
        <dbReference type="ARBA" id="ARBA00023239"/>
    </source>
</evidence>
<evidence type="ECO:0000256" key="2">
    <source>
        <dbReference type="ARBA" id="ARBA00023098"/>
    </source>
</evidence>
<dbReference type="RefSeq" id="WP_273937846.1">
    <property type="nucleotide sequence ID" value="NZ_CP097263.1"/>
</dbReference>
<dbReference type="EC" id="4.3.2.11" evidence="5"/>
<evidence type="ECO:0000256" key="5">
    <source>
        <dbReference type="ARBA" id="ARBA00035127"/>
    </source>
</evidence>